<dbReference type="InterPro" id="IPR000600">
    <property type="entry name" value="ROK"/>
</dbReference>
<name>A0ABQ1ZSN4_9BACL</name>
<keyword evidence="5" id="KW-0460">Magnesium</keyword>
<dbReference type="InterPro" id="IPR051804">
    <property type="entry name" value="Carb_Metab_Reg_Kinase/Isom"/>
</dbReference>
<organism evidence="8 9">
    <name type="scientific">Saccharibacillus endophyticus</name>
    <dbReference type="NCBI Taxonomy" id="2060666"/>
    <lineage>
        <taxon>Bacteria</taxon>
        <taxon>Bacillati</taxon>
        <taxon>Bacillota</taxon>
        <taxon>Bacilli</taxon>
        <taxon>Bacillales</taxon>
        <taxon>Paenibacillaceae</taxon>
        <taxon>Saccharibacillus</taxon>
    </lineage>
</organism>
<comment type="cofactor">
    <cofactor evidence="1">
        <name>Mg(2+)</name>
        <dbReference type="ChEBI" id="CHEBI:18420"/>
    </cofactor>
</comment>
<comment type="catalytic activity">
    <reaction evidence="7">
        <text>D-fructose + ATP = D-fructose 6-phosphate + ADP + H(+)</text>
        <dbReference type="Rhea" id="RHEA:16125"/>
        <dbReference type="ChEBI" id="CHEBI:15378"/>
        <dbReference type="ChEBI" id="CHEBI:30616"/>
        <dbReference type="ChEBI" id="CHEBI:37721"/>
        <dbReference type="ChEBI" id="CHEBI:61527"/>
        <dbReference type="ChEBI" id="CHEBI:456216"/>
        <dbReference type="EC" id="2.7.1.4"/>
    </reaction>
</comment>
<comment type="caution">
    <text evidence="8">The sequence shown here is derived from an EMBL/GenBank/DDBJ whole genome shotgun (WGS) entry which is preliminary data.</text>
</comment>
<evidence type="ECO:0000256" key="1">
    <source>
        <dbReference type="ARBA" id="ARBA00001946"/>
    </source>
</evidence>
<keyword evidence="9" id="KW-1185">Reference proteome</keyword>
<dbReference type="RefSeq" id="WP_172243093.1">
    <property type="nucleotide sequence ID" value="NZ_BMDD01000002.1"/>
</dbReference>
<dbReference type="PANTHER" id="PTHR42742">
    <property type="entry name" value="TRANSCRIPTIONAL REPRESSOR MPRA"/>
    <property type="match status" value="1"/>
</dbReference>
<dbReference type="Pfam" id="PF00480">
    <property type="entry name" value="ROK"/>
    <property type="match status" value="1"/>
</dbReference>
<dbReference type="Gene3D" id="3.30.420.40">
    <property type="match status" value="2"/>
</dbReference>
<dbReference type="EC" id="2.7.1.4" evidence="6"/>
<proteinExistence type="inferred from homology"/>
<protein>
    <recommendedName>
        <fullName evidence="6">fructokinase</fullName>
        <ecNumber evidence="6">2.7.1.4</ecNumber>
    </recommendedName>
</protein>
<reference evidence="9" key="1">
    <citation type="journal article" date="2019" name="Int. J. Syst. Evol. Microbiol.">
        <title>The Global Catalogue of Microorganisms (GCM) 10K type strain sequencing project: providing services to taxonomists for standard genome sequencing and annotation.</title>
        <authorList>
            <consortium name="The Broad Institute Genomics Platform"/>
            <consortium name="The Broad Institute Genome Sequencing Center for Infectious Disease"/>
            <person name="Wu L."/>
            <person name="Ma J."/>
        </authorList>
    </citation>
    <scope>NUCLEOTIDE SEQUENCE [LARGE SCALE GENOMIC DNA]</scope>
    <source>
        <strain evidence="9">CCM 8702</strain>
    </source>
</reference>
<dbReference type="InterPro" id="IPR049874">
    <property type="entry name" value="ROK_cs"/>
</dbReference>
<evidence type="ECO:0000256" key="7">
    <source>
        <dbReference type="ARBA" id="ARBA00048451"/>
    </source>
</evidence>
<sequence length="311" mass="33066">MTDRDSNKTERPTDASAVIGAIEAGGTKFVCGIGTPDGDITDRISFPTAQPEETLRRVVDYFADKNVQAIGIGSFGPIDLRSGSETYGFVTTTPKPGWSGFDFLGTLRRSFDVPCGWDTDVNAAAYGEAIWGAAQGLEDCVYYTVGTGVGVGVYAGGRLLHGLLHPEGGHVPVRRHPNDGFAGRCPYHGDCLEGMASGPAIQDRWGVPGHELAPDHPAWEIEAHYIAESVATTILLLSPRKIILGGGVMQQKHLLPLIRRRVAELVNGYVAAPELAEGLDDYLVAPGLGTESGLKGALALGIRALEPRSEY</sequence>
<evidence type="ECO:0000256" key="3">
    <source>
        <dbReference type="ARBA" id="ARBA00022723"/>
    </source>
</evidence>
<evidence type="ECO:0000256" key="2">
    <source>
        <dbReference type="ARBA" id="ARBA00006479"/>
    </source>
</evidence>
<gene>
    <name evidence="8" type="primary">cscK</name>
    <name evidence="8" type="ORF">GCM10007362_20430</name>
</gene>
<dbReference type="EMBL" id="BMDD01000002">
    <property type="protein sequence ID" value="GGH77134.1"/>
    <property type="molecule type" value="Genomic_DNA"/>
</dbReference>
<keyword evidence="3" id="KW-0479">Metal-binding</keyword>
<dbReference type="Proteomes" id="UP000605427">
    <property type="component" value="Unassembled WGS sequence"/>
</dbReference>
<evidence type="ECO:0000256" key="4">
    <source>
        <dbReference type="ARBA" id="ARBA00022833"/>
    </source>
</evidence>
<evidence type="ECO:0000313" key="9">
    <source>
        <dbReference type="Proteomes" id="UP000605427"/>
    </source>
</evidence>
<comment type="similarity">
    <text evidence="2">Belongs to the ROK (NagC/XylR) family.</text>
</comment>
<dbReference type="PROSITE" id="PS01125">
    <property type="entry name" value="ROK"/>
    <property type="match status" value="1"/>
</dbReference>
<dbReference type="CDD" id="cd24067">
    <property type="entry name" value="ASKHA_NBD_ROK_BsFRK-like"/>
    <property type="match status" value="1"/>
</dbReference>
<dbReference type="SUPFAM" id="SSF53067">
    <property type="entry name" value="Actin-like ATPase domain"/>
    <property type="match status" value="1"/>
</dbReference>
<accession>A0ABQ1ZSN4</accession>
<dbReference type="PANTHER" id="PTHR42742:SF3">
    <property type="entry name" value="FRUCTOKINASE"/>
    <property type="match status" value="1"/>
</dbReference>
<evidence type="ECO:0000256" key="5">
    <source>
        <dbReference type="ARBA" id="ARBA00022842"/>
    </source>
</evidence>
<evidence type="ECO:0000313" key="8">
    <source>
        <dbReference type="EMBL" id="GGH77134.1"/>
    </source>
</evidence>
<dbReference type="InterPro" id="IPR043129">
    <property type="entry name" value="ATPase_NBD"/>
</dbReference>
<keyword evidence="4" id="KW-0862">Zinc</keyword>
<evidence type="ECO:0000256" key="6">
    <source>
        <dbReference type="ARBA" id="ARBA00038887"/>
    </source>
</evidence>